<dbReference type="SUPFAM" id="SSF56645">
    <property type="entry name" value="Acyl-CoA dehydrogenase NM domain-like"/>
    <property type="match status" value="1"/>
</dbReference>
<evidence type="ECO:0000256" key="3">
    <source>
        <dbReference type="ARBA" id="ARBA00022827"/>
    </source>
</evidence>
<sequence>MSTFYQEGPVLGNTYESDGFLKSCLTRMLPGEILREIQPHLDHLGHRAANDLLALARQAETHPPVHIPFDAWGRRVDEIETHPSWDLLKRAAAEEGLVATGYERKYGSWSRLYQMTLLHLYHPSSAVFSCPLAMTDGTARAIELYGDESLKENAYANLTSRDPDRFWTSGQWMTERTGGSDVGGTSTIARPDGQGGFRLQGTKWFTSATTSEMAMTLARIEGAPEGSKGLSLFYLELRDPAGRLNQIEVHRLKDKLGTRALPTAELTLHGTPAQLVGGEGHGVRKIASLFNITRVYNAVCAVSSMGRGLTLAKDYARKRRAFGKRLLDHPLHAETLADLETDYRICLSLVLQVARFLGEAETDRQEGRADKLLRILTPITKLFTAKLGVASASEVLESFGGAGYVEDTHLPMLLRDGQVLAIWEGTTNILSLDMLRAISKEDALAPLVEDARRRLGDIDQETLAPQATILERELDRWLEHFQFLAKTGREALESQARTLAMNLGRCYAGILLLEHAQWEWRQQQSDLSLLAARRWCARPPIPMKPVTNDNWQNSTRLAFGTVE</sequence>
<dbReference type="PANTHER" id="PTHR42707">
    <property type="entry name" value="ACYL-COA DEHYDROGENASE"/>
    <property type="match status" value="1"/>
</dbReference>
<accession>A0A8A4TCQ5</accession>
<dbReference type="RefSeq" id="WP_237377546.1">
    <property type="nucleotide sequence ID" value="NZ_CP071793.1"/>
</dbReference>
<organism evidence="9 10">
    <name type="scientific">Sulfidibacter corallicola</name>
    <dbReference type="NCBI Taxonomy" id="2818388"/>
    <lineage>
        <taxon>Bacteria</taxon>
        <taxon>Pseudomonadati</taxon>
        <taxon>Acidobacteriota</taxon>
        <taxon>Holophagae</taxon>
        <taxon>Acanthopleuribacterales</taxon>
        <taxon>Acanthopleuribacteraceae</taxon>
        <taxon>Sulfidibacter</taxon>
    </lineage>
</organism>
<feature type="domain" description="Acyl-CoA dehydrogenase 11-like C-terminal" evidence="8">
    <location>
        <begin position="459"/>
        <end position="545"/>
    </location>
</feature>
<keyword evidence="10" id="KW-1185">Reference proteome</keyword>
<dbReference type="Pfam" id="PF02770">
    <property type="entry name" value="Acyl-CoA_dh_M"/>
    <property type="match status" value="1"/>
</dbReference>
<dbReference type="EMBL" id="CP071793">
    <property type="protein sequence ID" value="QTD47879.1"/>
    <property type="molecule type" value="Genomic_DNA"/>
</dbReference>
<dbReference type="Gene3D" id="2.40.110.20">
    <property type="match status" value="1"/>
</dbReference>
<dbReference type="InterPro" id="IPR006091">
    <property type="entry name" value="Acyl-CoA_Oxase/DH_mid-dom"/>
</dbReference>
<dbReference type="InterPro" id="IPR009100">
    <property type="entry name" value="AcylCoA_DH/oxidase_NM_dom_sf"/>
</dbReference>
<evidence type="ECO:0000256" key="4">
    <source>
        <dbReference type="RuleBase" id="RU362125"/>
    </source>
</evidence>
<dbReference type="Pfam" id="PF00441">
    <property type="entry name" value="Acyl-CoA_dh_1"/>
    <property type="match status" value="1"/>
</dbReference>
<feature type="domain" description="Acyl-CoA dehydrogenase/oxidase C-terminal" evidence="5">
    <location>
        <begin position="280"/>
        <end position="437"/>
    </location>
</feature>
<dbReference type="InterPro" id="IPR009075">
    <property type="entry name" value="AcylCo_DH/oxidase_C"/>
</dbReference>
<keyword evidence="2 4" id="KW-0285">Flavoprotein</keyword>
<dbReference type="InterPro" id="IPR052904">
    <property type="entry name" value="Acyl-CoA_dehydrogenase-like"/>
</dbReference>
<dbReference type="Gene3D" id="6.10.250.600">
    <property type="match status" value="1"/>
</dbReference>
<dbReference type="Proteomes" id="UP000663929">
    <property type="component" value="Chromosome"/>
</dbReference>
<dbReference type="Gene3D" id="1.20.140.10">
    <property type="entry name" value="Butyryl-CoA Dehydrogenase, subunit A, domain 3"/>
    <property type="match status" value="1"/>
</dbReference>
<evidence type="ECO:0000313" key="9">
    <source>
        <dbReference type="EMBL" id="QTD47879.1"/>
    </source>
</evidence>
<dbReference type="PANTHER" id="PTHR42707:SF2">
    <property type="entry name" value="ACD11 DEHYDROGENASE"/>
    <property type="match status" value="1"/>
</dbReference>
<dbReference type="SUPFAM" id="SSF47203">
    <property type="entry name" value="Acyl-CoA dehydrogenase C-terminal domain-like"/>
    <property type="match status" value="1"/>
</dbReference>
<feature type="domain" description="Acyl-CoA oxidase/dehydrogenase middle" evidence="6">
    <location>
        <begin position="171"/>
        <end position="268"/>
    </location>
</feature>
<dbReference type="AlphaFoldDB" id="A0A8A4TCQ5"/>
<dbReference type="Pfam" id="PF18158">
    <property type="entry name" value="AidB_N"/>
    <property type="match status" value="1"/>
</dbReference>
<evidence type="ECO:0000259" key="7">
    <source>
        <dbReference type="Pfam" id="PF18158"/>
    </source>
</evidence>
<reference evidence="9" key="1">
    <citation type="submission" date="2021-03" db="EMBL/GenBank/DDBJ databases">
        <title>Acanthopleuribacteraceae sp. M133.</title>
        <authorList>
            <person name="Wang G."/>
        </authorList>
    </citation>
    <scope>NUCLEOTIDE SEQUENCE</scope>
    <source>
        <strain evidence="9">M133</strain>
    </source>
</reference>
<keyword evidence="4" id="KW-0560">Oxidoreductase</keyword>
<evidence type="ECO:0000256" key="1">
    <source>
        <dbReference type="ARBA" id="ARBA00009347"/>
    </source>
</evidence>
<evidence type="ECO:0000259" key="6">
    <source>
        <dbReference type="Pfam" id="PF02770"/>
    </source>
</evidence>
<comment type="cofactor">
    <cofactor evidence="4">
        <name>FAD</name>
        <dbReference type="ChEBI" id="CHEBI:57692"/>
    </cofactor>
</comment>
<feature type="domain" description="Adaptive response protein AidB N-terminal" evidence="7">
    <location>
        <begin position="13"/>
        <end position="162"/>
    </location>
</feature>
<evidence type="ECO:0000259" key="8">
    <source>
        <dbReference type="Pfam" id="PF22217"/>
    </source>
</evidence>
<dbReference type="Pfam" id="PF22217">
    <property type="entry name" value="ACDH-11_C"/>
    <property type="match status" value="1"/>
</dbReference>
<evidence type="ECO:0000259" key="5">
    <source>
        <dbReference type="Pfam" id="PF00441"/>
    </source>
</evidence>
<dbReference type="InterPro" id="IPR053998">
    <property type="entry name" value="ACDH-11_C"/>
</dbReference>
<evidence type="ECO:0000313" key="10">
    <source>
        <dbReference type="Proteomes" id="UP000663929"/>
    </source>
</evidence>
<protein>
    <submittedName>
        <fullName evidence="9">Acyl-CoA dehydrogenase family protein</fullName>
    </submittedName>
</protein>
<comment type="similarity">
    <text evidence="1 4">Belongs to the acyl-CoA dehydrogenase family.</text>
</comment>
<dbReference type="KEGG" id="scor:J3U87_20025"/>
<dbReference type="InterPro" id="IPR036250">
    <property type="entry name" value="AcylCo_DH-like_C"/>
</dbReference>
<keyword evidence="3 4" id="KW-0274">FAD</keyword>
<proteinExistence type="inferred from homology"/>
<evidence type="ECO:0000256" key="2">
    <source>
        <dbReference type="ARBA" id="ARBA00022630"/>
    </source>
</evidence>
<dbReference type="InterPro" id="IPR041504">
    <property type="entry name" value="AidB_N"/>
</dbReference>
<name>A0A8A4TCQ5_SULCO</name>
<gene>
    <name evidence="9" type="ORF">J3U87_20025</name>
</gene>
<dbReference type="GO" id="GO:0003995">
    <property type="term" value="F:acyl-CoA dehydrogenase activity"/>
    <property type="evidence" value="ECO:0007669"/>
    <property type="project" value="TreeGrafter"/>
</dbReference>